<proteinExistence type="predicted"/>
<organism evidence="3 4">
    <name type="scientific">Halospeciosus flavus</name>
    <dbReference type="NCBI Taxonomy" id="3032283"/>
    <lineage>
        <taxon>Archaea</taxon>
        <taxon>Methanobacteriati</taxon>
        <taxon>Methanobacteriota</taxon>
        <taxon>Stenosarchaea group</taxon>
        <taxon>Halobacteria</taxon>
        <taxon>Halobacteriales</taxon>
        <taxon>Halobacteriaceae</taxon>
        <taxon>Halospeciosus</taxon>
    </lineage>
</organism>
<dbReference type="InterPro" id="IPR011050">
    <property type="entry name" value="Pectin_lyase_fold/virulence"/>
</dbReference>
<evidence type="ECO:0000259" key="2">
    <source>
        <dbReference type="Pfam" id="PF05048"/>
    </source>
</evidence>
<protein>
    <submittedName>
        <fullName evidence="3">NosD domain-containing protein</fullName>
    </submittedName>
</protein>
<dbReference type="RefSeq" id="WP_382215792.1">
    <property type="nucleotide sequence ID" value="NZ_JBHTAR010000004.1"/>
</dbReference>
<accession>A0ABD5YX10</accession>
<evidence type="ECO:0000313" key="3">
    <source>
        <dbReference type="EMBL" id="MFC7198404.1"/>
    </source>
</evidence>
<feature type="domain" description="Periplasmic copper-binding protein NosD beta helix" evidence="2">
    <location>
        <begin position="6"/>
        <end position="155"/>
    </location>
</feature>
<evidence type="ECO:0000256" key="1">
    <source>
        <dbReference type="SAM" id="MobiDB-lite"/>
    </source>
</evidence>
<dbReference type="EMBL" id="JBHTAR010000004">
    <property type="protein sequence ID" value="MFC7198404.1"/>
    <property type="molecule type" value="Genomic_DNA"/>
</dbReference>
<dbReference type="Proteomes" id="UP001596447">
    <property type="component" value="Unassembled WGS sequence"/>
</dbReference>
<dbReference type="Gene3D" id="2.160.20.10">
    <property type="entry name" value="Single-stranded right-handed beta-helix, Pectin lyase-like"/>
    <property type="match status" value="1"/>
</dbReference>
<feature type="compositionally biased region" description="Acidic residues" evidence="1">
    <location>
        <begin position="231"/>
        <end position="244"/>
    </location>
</feature>
<comment type="caution">
    <text evidence="3">The sequence shown here is derived from an EMBL/GenBank/DDBJ whole genome shotgun (WGS) entry which is preliminary data.</text>
</comment>
<feature type="region of interest" description="Disordered" evidence="1">
    <location>
        <begin position="207"/>
        <end position="244"/>
    </location>
</feature>
<gene>
    <name evidence="3" type="ORF">ACFQJ9_02845</name>
</gene>
<name>A0ABD5YX10_9EURY</name>
<evidence type="ECO:0000313" key="4">
    <source>
        <dbReference type="Proteomes" id="UP001596447"/>
    </source>
</evidence>
<reference evidence="3 4" key="1">
    <citation type="journal article" date="2019" name="Int. J. Syst. Evol. Microbiol.">
        <title>The Global Catalogue of Microorganisms (GCM) 10K type strain sequencing project: providing services to taxonomists for standard genome sequencing and annotation.</title>
        <authorList>
            <consortium name="The Broad Institute Genomics Platform"/>
            <consortium name="The Broad Institute Genome Sequencing Center for Infectious Disease"/>
            <person name="Wu L."/>
            <person name="Ma J."/>
        </authorList>
    </citation>
    <scope>NUCLEOTIDE SEQUENCE [LARGE SCALE GENOMIC DNA]</scope>
    <source>
        <strain evidence="3 4">XZGYJ-43</strain>
    </source>
</reference>
<dbReference type="AlphaFoldDB" id="A0ABD5YX10"/>
<sequence>MGSGHVVRDTTAEGMMVGVFDIYAEKILVSGNRIENTLFGLRMAKRSYADAVVNNEVWGSGEAIVVSGVGDYIAGNTVTQSNRSIVIQGHYSVYTGNVLGYNNVGIVGHELLPTNRVSGNDIVDNERAAIVSGYNILHIYRRNYWSKAPGVRTTIDGTLLRSYRPTGSVDSLVGRVPHSRVLAYSPALTFIRELQRIVPGLRASGIVDPAPQARPEQPAVVDRVTERYEEAEVGTDEDPWDFDY</sequence>
<keyword evidence="4" id="KW-1185">Reference proteome</keyword>
<dbReference type="InterPro" id="IPR007742">
    <property type="entry name" value="NosD_dom"/>
</dbReference>
<dbReference type="InterPro" id="IPR012334">
    <property type="entry name" value="Pectin_lyas_fold"/>
</dbReference>
<dbReference type="SUPFAM" id="SSF51126">
    <property type="entry name" value="Pectin lyase-like"/>
    <property type="match status" value="1"/>
</dbReference>
<dbReference type="Pfam" id="PF05048">
    <property type="entry name" value="NosD"/>
    <property type="match status" value="1"/>
</dbReference>